<gene>
    <name evidence="1" type="ORF">CEXT_145771</name>
</gene>
<dbReference type="Proteomes" id="UP001054945">
    <property type="component" value="Unassembled WGS sequence"/>
</dbReference>
<proteinExistence type="predicted"/>
<dbReference type="AlphaFoldDB" id="A0AAV4WAD9"/>
<name>A0AAV4WAD9_CAEEX</name>
<protein>
    <submittedName>
        <fullName evidence="1">Uncharacterized protein</fullName>
    </submittedName>
</protein>
<accession>A0AAV4WAD9</accession>
<organism evidence="1 2">
    <name type="scientific">Caerostris extrusa</name>
    <name type="common">Bark spider</name>
    <name type="synonym">Caerostris bankana</name>
    <dbReference type="NCBI Taxonomy" id="172846"/>
    <lineage>
        <taxon>Eukaryota</taxon>
        <taxon>Metazoa</taxon>
        <taxon>Ecdysozoa</taxon>
        <taxon>Arthropoda</taxon>
        <taxon>Chelicerata</taxon>
        <taxon>Arachnida</taxon>
        <taxon>Araneae</taxon>
        <taxon>Araneomorphae</taxon>
        <taxon>Entelegynae</taxon>
        <taxon>Araneoidea</taxon>
        <taxon>Araneidae</taxon>
        <taxon>Caerostris</taxon>
    </lineage>
</organism>
<reference evidence="1 2" key="1">
    <citation type="submission" date="2021-06" db="EMBL/GenBank/DDBJ databases">
        <title>Caerostris extrusa draft genome.</title>
        <authorList>
            <person name="Kono N."/>
            <person name="Arakawa K."/>
        </authorList>
    </citation>
    <scope>NUCLEOTIDE SEQUENCE [LARGE SCALE GENOMIC DNA]</scope>
</reference>
<keyword evidence="2" id="KW-1185">Reference proteome</keyword>
<evidence type="ECO:0000313" key="1">
    <source>
        <dbReference type="EMBL" id="GIY79179.1"/>
    </source>
</evidence>
<dbReference type="EMBL" id="BPLR01015853">
    <property type="protein sequence ID" value="GIY79179.1"/>
    <property type="molecule type" value="Genomic_DNA"/>
</dbReference>
<comment type="caution">
    <text evidence="1">The sequence shown here is derived from an EMBL/GenBank/DDBJ whole genome shotgun (WGS) entry which is preliminary data.</text>
</comment>
<sequence length="78" mass="8752">MGLSQSSVGIGEHLIIGSRLRQRIDPVGNQFVVLKKTDHVHTNPNEYFVSVVSSGLLFFLFNELRGWVNSPLANDHVY</sequence>
<evidence type="ECO:0000313" key="2">
    <source>
        <dbReference type="Proteomes" id="UP001054945"/>
    </source>
</evidence>